<dbReference type="Gene3D" id="3.40.630.30">
    <property type="match status" value="1"/>
</dbReference>
<evidence type="ECO:0000259" key="1">
    <source>
        <dbReference type="PROSITE" id="PS51186"/>
    </source>
</evidence>
<dbReference type="RefSeq" id="WP_349658988.1">
    <property type="nucleotide sequence ID" value="NZ_JBEGDG010000003.1"/>
</dbReference>
<organism evidence="2 3">
    <name type="scientific">Lysinibacillus zambalensis</name>
    <dbReference type="NCBI Taxonomy" id="3160866"/>
    <lineage>
        <taxon>Bacteria</taxon>
        <taxon>Bacillati</taxon>
        <taxon>Bacillota</taxon>
        <taxon>Bacilli</taxon>
        <taxon>Bacillales</taxon>
        <taxon>Bacillaceae</taxon>
        <taxon>Lysinibacillus</taxon>
    </lineage>
</organism>
<evidence type="ECO:0000313" key="2">
    <source>
        <dbReference type="EMBL" id="MEQ6354259.1"/>
    </source>
</evidence>
<dbReference type="PROSITE" id="PS51186">
    <property type="entry name" value="GNAT"/>
    <property type="match status" value="1"/>
</dbReference>
<dbReference type="Proteomes" id="UP001478862">
    <property type="component" value="Unassembled WGS sequence"/>
</dbReference>
<proteinExistence type="predicted"/>
<dbReference type="Pfam" id="PF13302">
    <property type="entry name" value="Acetyltransf_3"/>
    <property type="match status" value="1"/>
</dbReference>
<accession>A0ABV1MQ68</accession>
<dbReference type="EMBL" id="JBEGDG010000003">
    <property type="protein sequence ID" value="MEQ6354259.1"/>
    <property type="molecule type" value="Genomic_DNA"/>
</dbReference>
<keyword evidence="2" id="KW-0808">Transferase</keyword>
<comment type="caution">
    <text evidence="2">The sequence shown here is derived from an EMBL/GenBank/DDBJ whole genome shotgun (WGS) entry which is preliminary data.</text>
</comment>
<sequence>MSENIFIQAPPVLKTARLTLRPISLNDLEAMFNYTSSENVARFVTWSPHKSLDETKVFVELVLNGYEQGNHLLWGIEYEQKFIGTIDFVSVNDQHKCAEIGYVLSEEYWNQGITTEAVKKLIDYGFNELKMIRIQARCFEDNIASQKVMEKSGMLFEGILRKSMFVKGLHQNIKMYAITDDDYINS</sequence>
<name>A0ABV1MQ68_9BACI</name>
<dbReference type="CDD" id="cd04301">
    <property type="entry name" value="NAT_SF"/>
    <property type="match status" value="1"/>
</dbReference>
<dbReference type="InterPro" id="IPR000182">
    <property type="entry name" value="GNAT_dom"/>
</dbReference>
<dbReference type="EC" id="2.-.-.-" evidence="2"/>
<reference evidence="2 3" key="1">
    <citation type="submission" date="2024-06" db="EMBL/GenBank/DDBJ databases">
        <title>Lysinibacillus zambalefons sp. nov., a Novel Firmicute Isolated from the Poon Bato Zambales Hyperalkaline Spring.</title>
        <authorList>
            <person name="Aja J.A."/>
            <person name="Lazaro J.E.H."/>
            <person name="Llorin L.D."/>
            <person name="Lim K.R."/>
            <person name="Teodosio J."/>
            <person name="Dalisay D.S."/>
        </authorList>
    </citation>
    <scope>NUCLEOTIDE SEQUENCE [LARGE SCALE GENOMIC DNA]</scope>
    <source>
        <strain evidence="2 3">M3</strain>
    </source>
</reference>
<gene>
    <name evidence="2" type="ORF">ABNX05_06475</name>
</gene>
<protein>
    <submittedName>
        <fullName evidence="2">GNAT family protein</fullName>
        <ecNumber evidence="2">2.-.-.-</ecNumber>
    </submittedName>
</protein>
<dbReference type="GO" id="GO:0016740">
    <property type="term" value="F:transferase activity"/>
    <property type="evidence" value="ECO:0007669"/>
    <property type="project" value="UniProtKB-KW"/>
</dbReference>
<feature type="domain" description="N-acetyltransferase" evidence="1">
    <location>
        <begin position="18"/>
        <end position="178"/>
    </location>
</feature>
<dbReference type="PANTHER" id="PTHR43792">
    <property type="entry name" value="GNAT FAMILY, PUTATIVE (AFU_ORTHOLOGUE AFUA_3G00765)-RELATED-RELATED"/>
    <property type="match status" value="1"/>
</dbReference>
<dbReference type="InterPro" id="IPR016181">
    <property type="entry name" value="Acyl_CoA_acyltransferase"/>
</dbReference>
<keyword evidence="3" id="KW-1185">Reference proteome</keyword>
<dbReference type="PANTHER" id="PTHR43792:SF9">
    <property type="entry name" value="RIBOSOMAL-PROTEIN-ALANINE ACETYLTRANSFERASE"/>
    <property type="match status" value="1"/>
</dbReference>
<dbReference type="InterPro" id="IPR051531">
    <property type="entry name" value="N-acetyltransferase"/>
</dbReference>
<dbReference type="SUPFAM" id="SSF55729">
    <property type="entry name" value="Acyl-CoA N-acyltransferases (Nat)"/>
    <property type="match status" value="1"/>
</dbReference>
<evidence type="ECO:0000313" key="3">
    <source>
        <dbReference type="Proteomes" id="UP001478862"/>
    </source>
</evidence>